<feature type="region of interest" description="Disordered" evidence="4">
    <location>
        <begin position="1"/>
        <end position="27"/>
    </location>
</feature>
<dbReference type="PANTHER" id="PTHR43212">
    <property type="entry name" value="QUERCETIN 2,3-DIOXYGENASE"/>
    <property type="match status" value="1"/>
</dbReference>
<organism evidence="6 7">
    <name type="scientific">Ephemerocybe angulata</name>
    <dbReference type="NCBI Taxonomy" id="980116"/>
    <lineage>
        <taxon>Eukaryota</taxon>
        <taxon>Fungi</taxon>
        <taxon>Dikarya</taxon>
        <taxon>Basidiomycota</taxon>
        <taxon>Agaricomycotina</taxon>
        <taxon>Agaricomycetes</taxon>
        <taxon>Agaricomycetidae</taxon>
        <taxon>Agaricales</taxon>
        <taxon>Agaricineae</taxon>
        <taxon>Psathyrellaceae</taxon>
        <taxon>Ephemerocybe</taxon>
    </lineage>
</organism>
<dbReference type="InterPro" id="IPR003829">
    <property type="entry name" value="Pirin_N_dom"/>
</dbReference>
<dbReference type="GO" id="GO:0046872">
    <property type="term" value="F:metal ion binding"/>
    <property type="evidence" value="ECO:0007669"/>
    <property type="project" value="UniProtKB-KW"/>
</dbReference>
<dbReference type="SUPFAM" id="SSF51182">
    <property type="entry name" value="RmlC-like cupins"/>
    <property type="match status" value="1"/>
</dbReference>
<evidence type="ECO:0000259" key="5">
    <source>
        <dbReference type="Pfam" id="PF02678"/>
    </source>
</evidence>
<evidence type="ECO:0000256" key="1">
    <source>
        <dbReference type="ARBA" id="ARBA00008416"/>
    </source>
</evidence>
<feature type="binding site" evidence="2">
    <location>
        <position position="104"/>
    </location>
    <ligand>
        <name>Fe cation</name>
        <dbReference type="ChEBI" id="CHEBI:24875"/>
    </ligand>
</feature>
<keyword evidence="7" id="KW-1185">Reference proteome</keyword>
<evidence type="ECO:0000256" key="3">
    <source>
        <dbReference type="RuleBase" id="RU003457"/>
    </source>
</evidence>
<dbReference type="InterPro" id="IPR011051">
    <property type="entry name" value="RmlC_Cupin_sf"/>
</dbReference>
<dbReference type="OrthoDB" id="10261807at2759"/>
<dbReference type="AlphaFoldDB" id="A0A8H6I5T0"/>
<evidence type="ECO:0000313" key="6">
    <source>
        <dbReference type="EMBL" id="KAF6759445.1"/>
    </source>
</evidence>
<feature type="domain" description="Pirin N-terminal" evidence="5">
    <location>
        <begin position="41"/>
        <end position="120"/>
    </location>
</feature>
<comment type="caution">
    <text evidence="6">The sequence shown here is derived from an EMBL/GenBank/DDBJ whole genome shotgun (WGS) entry which is preliminary data.</text>
</comment>
<keyword evidence="2" id="KW-0479">Metal-binding</keyword>
<comment type="similarity">
    <text evidence="1 3">Belongs to the pirin family.</text>
</comment>
<dbReference type="Gene3D" id="2.60.120.10">
    <property type="entry name" value="Jelly Rolls"/>
    <property type="match status" value="2"/>
</dbReference>
<name>A0A8H6I5T0_9AGAR</name>
<dbReference type="InterPro" id="IPR014710">
    <property type="entry name" value="RmlC-like_jellyroll"/>
</dbReference>
<evidence type="ECO:0000313" key="7">
    <source>
        <dbReference type="Proteomes" id="UP000521943"/>
    </source>
</evidence>
<evidence type="ECO:0000256" key="4">
    <source>
        <dbReference type="SAM" id="MobiDB-lite"/>
    </source>
</evidence>
<dbReference type="PANTHER" id="PTHR43212:SF3">
    <property type="entry name" value="QUERCETIN 2,3-DIOXYGENASE"/>
    <property type="match status" value="1"/>
</dbReference>
<evidence type="ECO:0000256" key="2">
    <source>
        <dbReference type="PIRSR" id="PIRSR006232-1"/>
    </source>
</evidence>
<feature type="binding site" evidence="2">
    <location>
        <position position="106"/>
    </location>
    <ligand>
        <name>Fe cation</name>
        <dbReference type="ChEBI" id="CHEBI:24875"/>
    </ligand>
</feature>
<sequence length="283" mass="31547">MSPKLQFVPRKSTERGQADHGWPTRSPLRCKYQSSEHNQYGSLRVINEDRVSPRTGFGTHPHREFEIFSYIVNGALEHKDSLSNVEILKRGHVQMTSTGIGISHSEKTHGKHPVHFLQIWATPKQRGLQPKYYTRYFGDEEKRRGIVKVVAPAWSEGADLRRDGNEVESKGNLSDDGSEVFDTPAPVQSDLTMYATIIPPGSQGREVKLLGSKGYVHLIQTSRYNAREAAGGEIRISEVGQHEHLAMREGDGAYLKVTSGDGAVLKVENVGDTDVELLVFDLD</sequence>
<proteinExistence type="inferred from homology"/>
<dbReference type="Proteomes" id="UP000521943">
    <property type="component" value="Unassembled WGS sequence"/>
</dbReference>
<keyword evidence="2" id="KW-0408">Iron</keyword>
<dbReference type="Pfam" id="PF02678">
    <property type="entry name" value="Pirin"/>
    <property type="match status" value="1"/>
</dbReference>
<comment type="cofactor">
    <cofactor evidence="2">
        <name>Fe cation</name>
        <dbReference type="ChEBI" id="CHEBI:24875"/>
    </cofactor>
    <text evidence="2">Binds 1 Fe cation per subunit.</text>
</comment>
<reference evidence="6 7" key="1">
    <citation type="submission" date="2020-07" db="EMBL/GenBank/DDBJ databases">
        <title>Comparative genomics of pyrophilous fungi reveals a link between fire events and developmental genes.</title>
        <authorList>
            <consortium name="DOE Joint Genome Institute"/>
            <person name="Steindorff A.S."/>
            <person name="Carver A."/>
            <person name="Calhoun S."/>
            <person name="Stillman K."/>
            <person name="Liu H."/>
            <person name="Lipzen A."/>
            <person name="Pangilinan J."/>
            <person name="Labutti K."/>
            <person name="Bruns T.D."/>
            <person name="Grigoriev I.V."/>
        </authorList>
    </citation>
    <scope>NUCLEOTIDE SEQUENCE [LARGE SCALE GENOMIC DNA]</scope>
    <source>
        <strain evidence="6 7">CBS 144469</strain>
    </source>
</reference>
<gene>
    <name evidence="6" type="ORF">DFP72DRAFT_885194</name>
</gene>
<accession>A0A8H6I5T0</accession>
<dbReference type="InterPro" id="IPR012093">
    <property type="entry name" value="Pirin"/>
</dbReference>
<feature type="binding site" evidence="2">
    <location>
        <position position="62"/>
    </location>
    <ligand>
        <name>Fe cation</name>
        <dbReference type="ChEBI" id="CHEBI:24875"/>
    </ligand>
</feature>
<feature type="binding site" evidence="2">
    <location>
        <position position="60"/>
    </location>
    <ligand>
        <name>Fe cation</name>
        <dbReference type="ChEBI" id="CHEBI:24875"/>
    </ligand>
</feature>
<protein>
    <submittedName>
        <fullName evidence="6">RmlC-like cupin domain-containing protein</fullName>
    </submittedName>
</protein>
<dbReference type="EMBL" id="JACGCI010000015">
    <property type="protein sequence ID" value="KAF6759445.1"/>
    <property type="molecule type" value="Genomic_DNA"/>
</dbReference>